<dbReference type="PANTHER" id="PTHR23344:SF50">
    <property type="entry name" value="GP-PDE DOMAIN-CONTAINING PROTEIN"/>
    <property type="match status" value="1"/>
</dbReference>
<evidence type="ECO:0000256" key="6">
    <source>
        <dbReference type="ARBA" id="ARBA00023136"/>
    </source>
</evidence>
<comment type="subcellular location">
    <subcellularLocation>
        <location evidence="1">Membrane</location>
        <topology evidence="1">Multi-pass membrane protein</topology>
    </subcellularLocation>
</comment>
<evidence type="ECO:0000256" key="8">
    <source>
        <dbReference type="SAM" id="Phobius"/>
    </source>
</evidence>
<feature type="transmembrane region" description="Helical" evidence="8">
    <location>
        <begin position="32"/>
        <end position="53"/>
    </location>
</feature>
<comment type="caution">
    <text evidence="10">The sequence shown here is derived from an EMBL/GenBank/DDBJ whole genome shotgun (WGS) entry which is preliminary data.</text>
</comment>
<reference evidence="10 11" key="1">
    <citation type="submission" date="2024-02" db="EMBL/GenBank/DDBJ databases">
        <authorList>
            <person name="Daric V."/>
            <person name="Darras S."/>
        </authorList>
    </citation>
    <scope>NUCLEOTIDE SEQUENCE [LARGE SCALE GENOMIC DNA]</scope>
</reference>
<dbReference type="SUPFAM" id="SSF51695">
    <property type="entry name" value="PLC-like phosphodiesterases"/>
    <property type="match status" value="1"/>
</dbReference>
<dbReference type="Proteomes" id="UP001642483">
    <property type="component" value="Unassembled WGS sequence"/>
</dbReference>
<keyword evidence="11" id="KW-1185">Reference proteome</keyword>
<keyword evidence="5 8" id="KW-1133">Transmembrane helix</keyword>
<feature type="transmembrane region" description="Helical" evidence="8">
    <location>
        <begin position="469"/>
        <end position="490"/>
    </location>
</feature>
<organism evidence="10 11">
    <name type="scientific">Clavelina lepadiformis</name>
    <name type="common">Light-bulb sea squirt</name>
    <name type="synonym">Ascidia lepadiformis</name>
    <dbReference type="NCBI Taxonomy" id="159417"/>
    <lineage>
        <taxon>Eukaryota</taxon>
        <taxon>Metazoa</taxon>
        <taxon>Chordata</taxon>
        <taxon>Tunicata</taxon>
        <taxon>Ascidiacea</taxon>
        <taxon>Aplousobranchia</taxon>
        <taxon>Clavelinidae</taxon>
        <taxon>Clavelina</taxon>
    </lineage>
</organism>
<accession>A0ABP0FGM9</accession>
<gene>
    <name evidence="10" type="ORF">CVLEPA_LOCUS6944</name>
</gene>
<evidence type="ECO:0000256" key="2">
    <source>
        <dbReference type="ARBA" id="ARBA00007277"/>
    </source>
</evidence>
<dbReference type="Gene3D" id="3.20.20.190">
    <property type="entry name" value="Phosphatidylinositol (PI) phosphodiesterase"/>
    <property type="match status" value="1"/>
</dbReference>
<evidence type="ECO:0000313" key="11">
    <source>
        <dbReference type="Proteomes" id="UP001642483"/>
    </source>
</evidence>
<proteinExistence type="inferred from homology"/>
<dbReference type="InterPro" id="IPR017946">
    <property type="entry name" value="PLC-like_Pdiesterase_TIM-brl"/>
</dbReference>
<sequence length="523" mass="59310">MKCKSCCSLYSCKKQGTVNVEEEGTSKCEKGIFVFVVVVSFAAIIWLYCWSIASNDSDNVNFFLFQQLKSWFNWYVLLLAISVIIAAYMLLLMVSALVDCVMDRALVLFCCHKVFVVVCLIIIVMGFILLNMFYPEEWLAINASFEMTGLFMQISAMVVMVFTAWYLALVLRKISKPCYKVSIYFVYSIVFLFIFTIPTWWFSSCVTSDLRTKPLLIGHRGAPTVAPENTLMSFEIAASCGAYGFESDIRFSSDGVPFVMHDDDLLRTTDVADKFPQRKNDRAETFSWAELQLLNAGEWFLRTDPFLTGRFLNDEDKANITNQKIPSLLEFALLTSRHDMMMMFDVYPPPRNHTNHLDYFNVTIDILLKSGISQKSVFWLYGKTDLAPNFTLVSPDPNESGIGLLNLLFSTVTSKIVESNTSVISYTINEGWAFSRAWCQGVWAVTTDYCSTFAKMTKPSWTLSRPEFLATWITIDIVCLLAVLVIFIYFHKKPTGVDTAVEVFPSTFTIDTVAASVVQLNDL</sequence>
<evidence type="ECO:0000313" key="10">
    <source>
        <dbReference type="EMBL" id="CAK8677580.1"/>
    </source>
</evidence>
<feature type="transmembrane region" description="Helical" evidence="8">
    <location>
        <begin position="73"/>
        <end position="98"/>
    </location>
</feature>
<evidence type="ECO:0000256" key="5">
    <source>
        <dbReference type="ARBA" id="ARBA00022989"/>
    </source>
</evidence>
<evidence type="ECO:0000256" key="3">
    <source>
        <dbReference type="ARBA" id="ARBA00022692"/>
    </source>
</evidence>
<feature type="transmembrane region" description="Helical" evidence="8">
    <location>
        <begin position="183"/>
        <end position="202"/>
    </location>
</feature>
<feature type="transmembrane region" description="Helical" evidence="8">
    <location>
        <begin position="105"/>
        <end position="130"/>
    </location>
</feature>
<dbReference type="EMBL" id="CAWYQH010000046">
    <property type="protein sequence ID" value="CAK8677580.1"/>
    <property type="molecule type" value="Genomic_DNA"/>
</dbReference>
<comment type="similarity">
    <text evidence="2">Belongs to the glycerophosphoryl diester phosphodiesterase family.</text>
</comment>
<dbReference type="PROSITE" id="PS51704">
    <property type="entry name" value="GP_PDE"/>
    <property type="match status" value="1"/>
</dbReference>
<keyword evidence="6 8" id="KW-0472">Membrane</keyword>
<keyword evidence="7" id="KW-0325">Glycoprotein</keyword>
<feature type="transmembrane region" description="Helical" evidence="8">
    <location>
        <begin position="150"/>
        <end position="171"/>
    </location>
</feature>
<dbReference type="PANTHER" id="PTHR23344">
    <property type="entry name" value="GLYCEROPHOSPHORYL DIESTER PHOSPHODIESTERASE"/>
    <property type="match status" value="1"/>
</dbReference>
<feature type="domain" description="GP-PDE" evidence="9">
    <location>
        <begin position="214"/>
        <end position="380"/>
    </location>
</feature>
<evidence type="ECO:0000256" key="4">
    <source>
        <dbReference type="ARBA" id="ARBA00022801"/>
    </source>
</evidence>
<name>A0ABP0FGM9_CLALP</name>
<keyword evidence="3 8" id="KW-0812">Transmembrane</keyword>
<dbReference type="Pfam" id="PF03009">
    <property type="entry name" value="GDPD"/>
    <property type="match status" value="1"/>
</dbReference>
<evidence type="ECO:0000256" key="7">
    <source>
        <dbReference type="ARBA" id="ARBA00023180"/>
    </source>
</evidence>
<evidence type="ECO:0000259" key="9">
    <source>
        <dbReference type="PROSITE" id="PS51704"/>
    </source>
</evidence>
<keyword evidence="4" id="KW-0378">Hydrolase</keyword>
<protein>
    <recommendedName>
        <fullName evidence="9">GP-PDE domain-containing protein</fullName>
    </recommendedName>
</protein>
<evidence type="ECO:0000256" key="1">
    <source>
        <dbReference type="ARBA" id="ARBA00004141"/>
    </source>
</evidence>
<dbReference type="InterPro" id="IPR030395">
    <property type="entry name" value="GP_PDE_dom"/>
</dbReference>